<feature type="signal peptide" evidence="3">
    <location>
        <begin position="1"/>
        <end position="20"/>
    </location>
</feature>
<name>A0A8J2XUJ5_9BACT</name>
<reference evidence="4" key="1">
    <citation type="journal article" date="2014" name="Int. J. Syst. Evol. Microbiol.">
        <title>Complete genome sequence of Corynebacterium casei LMG S-19264T (=DSM 44701T), isolated from a smear-ripened cheese.</title>
        <authorList>
            <consortium name="US DOE Joint Genome Institute (JGI-PGF)"/>
            <person name="Walter F."/>
            <person name="Albersmeier A."/>
            <person name="Kalinowski J."/>
            <person name="Ruckert C."/>
        </authorList>
    </citation>
    <scope>NUCLEOTIDE SEQUENCE</scope>
    <source>
        <strain evidence="4">CGMCC 1.15448</strain>
    </source>
</reference>
<feature type="transmembrane region" description="Helical" evidence="2">
    <location>
        <begin position="317"/>
        <end position="335"/>
    </location>
</feature>
<evidence type="ECO:0000256" key="1">
    <source>
        <dbReference type="SAM" id="MobiDB-lite"/>
    </source>
</evidence>
<dbReference type="Pfam" id="PF14093">
    <property type="entry name" value="DUF4271"/>
    <property type="match status" value="1"/>
</dbReference>
<proteinExistence type="predicted"/>
<keyword evidence="3" id="KW-0732">Signal</keyword>
<dbReference type="EMBL" id="BMJC01000003">
    <property type="protein sequence ID" value="GGB07862.1"/>
    <property type="molecule type" value="Genomic_DNA"/>
</dbReference>
<protein>
    <recommendedName>
        <fullName evidence="6">DUF4271 domain-containing protein</fullName>
    </recommendedName>
</protein>
<sequence>MIRLCSLLLFCLLMLTRADAQTDTTRPPAGQPDSARHLSPADSLRRDSLARVRKARRDSLRLVRLAAKRDSIAVAQKDSVSNAAATKAAIAAAQKDSLAKAVTPTATATPAAVKPSAPPPPAPVVREGPPELSFWQKVLTRNPFFNFTGMPVVDIYELHHSNSKDSLFYLLVGILFYFALIRISFEKYFNNLMTLFFRVSLRQQQIREQVLQTPLPSLLLNILFIISGGLYACYLVRYSRIGEGIGFWMLYLYCMAALATIYLVKFVVLKFVGWVFSISRATDIYIFVVFLVNKMLGIFLLPFLILITFSGPEVREIFITISLAMVFVMWAYRALAGYRPVRSEIKLAPFYFFLYLCAFEVAPLLLIYKVLLTYLEKVY</sequence>
<accession>A0A8J2XUJ5</accession>
<gene>
    <name evidence="4" type="ORF">GCM10011511_34270</name>
</gene>
<feature type="region of interest" description="Disordered" evidence="1">
    <location>
        <begin position="22"/>
        <end position="45"/>
    </location>
</feature>
<keyword evidence="5" id="KW-1185">Reference proteome</keyword>
<feature type="chain" id="PRO_5035179700" description="DUF4271 domain-containing protein" evidence="3">
    <location>
        <begin position="21"/>
        <end position="379"/>
    </location>
</feature>
<feature type="transmembrane region" description="Helical" evidence="2">
    <location>
        <begin position="284"/>
        <end position="311"/>
    </location>
</feature>
<feature type="transmembrane region" description="Helical" evidence="2">
    <location>
        <begin position="218"/>
        <end position="238"/>
    </location>
</feature>
<evidence type="ECO:0000313" key="5">
    <source>
        <dbReference type="Proteomes" id="UP000607559"/>
    </source>
</evidence>
<feature type="transmembrane region" description="Helical" evidence="2">
    <location>
        <begin position="347"/>
        <end position="371"/>
    </location>
</feature>
<dbReference type="Proteomes" id="UP000607559">
    <property type="component" value="Unassembled WGS sequence"/>
</dbReference>
<keyword evidence="2" id="KW-0812">Transmembrane</keyword>
<evidence type="ECO:0000313" key="4">
    <source>
        <dbReference type="EMBL" id="GGB07862.1"/>
    </source>
</evidence>
<organism evidence="4 5">
    <name type="scientific">Puia dinghuensis</name>
    <dbReference type="NCBI Taxonomy" id="1792502"/>
    <lineage>
        <taxon>Bacteria</taxon>
        <taxon>Pseudomonadati</taxon>
        <taxon>Bacteroidota</taxon>
        <taxon>Chitinophagia</taxon>
        <taxon>Chitinophagales</taxon>
        <taxon>Chitinophagaceae</taxon>
        <taxon>Puia</taxon>
    </lineage>
</organism>
<evidence type="ECO:0008006" key="6">
    <source>
        <dbReference type="Google" id="ProtNLM"/>
    </source>
</evidence>
<feature type="transmembrane region" description="Helical" evidence="2">
    <location>
        <begin position="167"/>
        <end position="185"/>
    </location>
</feature>
<evidence type="ECO:0000256" key="2">
    <source>
        <dbReference type="SAM" id="Phobius"/>
    </source>
</evidence>
<feature type="transmembrane region" description="Helical" evidence="2">
    <location>
        <begin position="250"/>
        <end position="272"/>
    </location>
</feature>
<dbReference type="InterPro" id="IPR025367">
    <property type="entry name" value="DUF4271"/>
</dbReference>
<keyword evidence="2" id="KW-0472">Membrane</keyword>
<dbReference type="RefSeq" id="WP_188933817.1">
    <property type="nucleotide sequence ID" value="NZ_BMJC01000003.1"/>
</dbReference>
<reference evidence="4" key="2">
    <citation type="submission" date="2020-09" db="EMBL/GenBank/DDBJ databases">
        <authorList>
            <person name="Sun Q."/>
            <person name="Zhou Y."/>
        </authorList>
    </citation>
    <scope>NUCLEOTIDE SEQUENCE</scope>
    <source>
        <strain evidence="4">CGMCC 1.15448</strain>
    </source>
</reference>
<dbReference type="AlphaFoldDB" id="A0A8J2XUJ5"/>
<keyword evidence="2" id="KW-1133">Transmembrane helix</keyword>
<evidence type="ECO:0000256" key="3">
    <source>
        <dbReference type="SAM" id="SignalP"/>
    </source>
</evidence>
<comment type="caution">
    <text evidence="4">The sequence shown here is derived from an EMBL/GenBank/DDBJ whole genome shotgun (WGS) entry which is preliminary data.</text>
</comment>